<proteinExistence type="predicted"/>
<gene>
    <name evidence="2" type="primary">48</name>
    <name evidence="2" type="ORF">HHTV1_48</name>
</gene>
<protein>
    <submittedName>
        <fullName evidence="2">Uncharacterized protein</fullName>
    </submittedName>
</protein>
<dbReference type="KEGG" id="vg:16194257"/>
<reference evidence="2 3" key="1">
    <citation type="submission" date="2012-12" db="EMBL/GenBank/DDBJ databases">
        <authorList>
            <person name="Sencilo A."/>
            <person name="Jacobs-Sera D."/>
            <person name="Russell D.A."/>
            <person name="Ko C."/>
            <person name="Atanasova N."/>
            <person name="Osterlund E."/>
            <person name="Oksanen H.M."/>
            <person name="Bamford D.H."/>
            <person name="Hatfull G.F."/>
            <person name="Roine E."/>
            <person name="Hendrix R.W."/>
        </authorList>
    </citation>
    <scope>NUCLEOTIDE SEQUENCE [LARGE SCALE GENOMIC DNA]</scope>
</reference>
<name>R4TKV1_9CAUD</name>
<organism evidence="2 3">
    <name type="scientific">Haloarcula hispanica tailed virus 1</name>
    <dbReference type="NCBI Taxonomy" id="1273750"/>
    <lineage>
        <taxon>Viruses</taxon>
        <taxon>Duplodnaviria</taxon>
        <taxon>Heunggongvirae</taxon>
        <taxon>Uroviricota</taxon>
        <taxon>Caudoviricetes</taxon>
        <taxon>Madisaviridae</taxon>
        <taxon>Clampvirus</taxon>
        <taxon>Clampvirus italiense</taxon>
        <taxon>Clampvirus HHTV1</taxon>
    </lineage>
</organism>
<evidence type="ECO:0000256" key="1">
    <source>
        <dbReference type="SAM" id="MobiDB-lite"/>
    </source>
</evidence>
<evidence type="ECO:0000313" key="3">
    <source>
        <dbReference type="Proteomes" id="UP000203449"/>
    </source>
</evidence>
<accession>R4TKV1</accession>
<dbReference type="RefSeq" id="YP_008058738.1">
    <property type="nucleotide sequence ID" value="NC_021322.1"/>
</dbReference>
<evidence type="ECO:0000313" key="2">
    <source>
        <dbReference type="EMBL" id="AGM11302.1"/>
    </source>
</evidence>
<feature type="region of interest" description="Disordered" evidence="1">
    <location>
        <begin position="10"/>
        <end position="29"/>
    </location>
</feature>
<dbReference type="GeneID" id="16194257"/>
<dbReference type="EMBL" id="KC292025">
    <property type="protein sequence ID" value="AGM11302.1"/>
    <property type="molecule type" value="Genomic_DNA"/>
</dbReference>
<dbReference type="Proteomes" id="UP000203449">
    <property type="component" value="Segment"/>
</dbReference>
<sequence>MTDRNITIRCGAELDEQNEHGNPKRCDTELSEAEHGKFLKNPRGEDRFGNRLEERFQMGCIRLTCPDCGTVHHACNMCHDEQGPNGWYRGESTGKQMACDNCNHREAARQRQDPHF</sequence>
<feature type="compositionally biased region" description="Basic and acidic residues" evidence="1">
    <location>
        <begin position="17"/>
        <end position="29"/>
    </location>
</feature>
<keyword evidence="3" id="KW-1185">Reference proteome</keyword>